<dbReference type="PANTHER" id="PTHR33304">
    <property type="match status" value="1"/>
</dbReference>
<feature type="region of interest" description="Disordered" evidence="6">
    <location>
        <begin position="224"/>
        <end position="282"/>
    </location>
</feature>
<evidence type="ECO:0000256" key="2">
    <source>
        <dbReference type="ARBA" id="ARBA00022771"/>
    </source>
</evidence>
<keyword evidence="1" id="KW-0479">Metal-binding</keyword>
<dbReference type="AlphaFoldDB" id="A0AAV0D6P5"/>
<evidence type="ECO:0000256" key="5">
    <source>
        <dbReference type="ARBA" id="ARBA00023163"/>
    </source>
</evidence>
<dbReference type="InterPro" id="IPR011011">
    <property type="entry name" value="Znf_FYVE_PHD"/>
</dbReference>
<evidence type="ECO:0000313" key="9">
    <source>
        <dbReference type="Proteomes" id="UP001152523"/>
    </source>
</evidence>
<dbReference type="InterPro" id="IPR056280">
    <property type="entry name" value="AIPP2-like_SPOC"/>
</dbReference>
<keyword evidence="2" id="KW-0863">Zinc-finger</keyword>
<evidence type="ECO:0000256" key="6">
    <source>
        <dbReference type="SAM" id="MobiDB-lite"/>
    </source>
</evidence>
<dbReference type="GO" id="GO:0008270">
    <property type="term" value="F:zinc ion binding"/>
    <property type="evidence" value="ECO:0007669"/>
    <property type="project" value="UniProtKB-KW"/>
</dbReference>
<keyword evidence="5" id="KW-0804">Transcription</keyword>
<dbReference type="InterPro" id="IPR049914">
    <property type="entry name" value="PHD1-3/5-6"/>
</dbReference>
<proteinExistence type="predicted"/>
<organism evidence="8 9">
    <name type="scientific">Cuscuta epithymum</name>
    <dbReference type="NCBI Taxonomy" id="186058"/>
    <lineage>
        <taxon>Eukaryota</taxon>
        <taxon>Viridiplantae</taxon>
        <taxon>Streptophyta</taxon>
        <taxon>Embryophyta</taxon>
        <taxon>Tracheophyta</taxon>
        <taxon>Spermatophyta</taxon>
        <taxon>Magnoliopsida</taxon>
        <taxon>eudicotyledons</taxon>
        <taxon>Gunneridae</taxon>
        <taxon>Pentapetalae</taxon>
        <taxon>asterids</taxon>
        <taxon>lamiids</taxon>
        <taxon>Solanales</taxon>
        <taxon>Convolvulaceae</taxon>
        <taxon>Cuscuteae</taxon>
        <taxon>Cuscuta</taxon>
        <taxon>Cuscuta subgen. Cuscuta</taxon>
    </lineage>
</organism>
<dbReference type="Gene3D" id="3.30.40.10">
    <property type="entry name" value="Zinc/RING finger domain, C3HC4 (zinc finger)"/>
    <property type="match status" value="1"/>
</dbReference>
<keyword evidence="9" id="KW-1185">Reference proteome</keyword>
<accession>A0AAV0D6P5</accession>
<keyword evidence="4" id="KW-0805">Transcription regulation</keyword>
<feature type="region of interest" description="Disordered" evidence="6">
    <location>
        <begin position="184"/>
        <end position="209"/>
    </location>
</feature>
<feature type="region of interest" description="Disordered" evidence="6">
    <location>
        <begin position="1"/>
        <end position="30"/>
    </location>
</feature>
<evidence type="ECO:0000259" key="7">
    <source>
        <dbReference type="Pfam" id="PF23121"/>
    </source>
</evidence>
<dbReference type="Pfam" id="PF23121">
    <property type="entry name" value="SPOC_AIPP2"/>
    <property type="match status" value="1"/>
</dbReference>
<dbReference type="GO" id="GO:0034244">
    <property type="term" value="P:negative regulation of transcription elongation by RNA polymerase II"/>
    <property type="evidence" value="ECO:0007669"/>
    <property type="project" value="InterPro"/>
</dbReference>
<evidence type="ECO:0000256" key="3">
    <source>
        <dbReference type="ARBA" id="ARBA00022833"/>
    </source>
</evidence>
<reference evidence="8" key="1">
    <citation type="submission" date="2022-07" db="EMBL/GenBank/DDBJ databases">
        <authorList>
            <person name="Macas J."/>
            <person name="Novak P."/>
            <person name="Neumann P."/>
        </authorList>
    </citation>
    <scope>NUCLEOTIDE SEQUENCE</scope>
</reference>
<comment type="caution">
    <text evidence="8">The sequence shown here is derived from an EMBL/GenBank/DDBJ whole genome shotgun (WGS) entry which is preliminary data.</text>
</comment>
<sequence>MNTKMEDSKSSKEPDDVTEVGDDSDDEEDDVKVCDICGDAGREDLLAVCCKCTDGAEHTYCMRVMIEEVPEGDWLCEECKHEEDLKTQKQNKTSKVDGYESTYPFGQTAIIGSDHPGSTREQGFINVASLSRESSFKNSEKGKLNVYPLSTGAFSKPNLSSSRIHSPKVKLVDGVLPSKRKLVKGTASTKSKGGPLRLMGKSQSFKSTSSSRFCDSESIVEVPSPRFSHDENTKGQKHTKEDSSFERKSFRRSEREFNKEVSCFDGDSPANPKDDSSSEQLGMVDKSIVVEAPLVKKSGEAMISPCDLKAAIEAAMLRKPGICRKNKVNMDKEASAQDQIPSSENKRNLKGLVNIDALAISVLLKSAIPEHQYIWSGDFEVFKSGKKLNLCDGIQAHLATCASPKVVDEVRKFPCKVLLNEVSRLSTWPLQFHEFGVREDNIALFFFAKDLQSYENNYRVLIRNLMKHDLALQGNFGGIELLIFPSNQLPEKFQRWNMMFFLWGVFRGRKVNEKPLTRDIPSASQVSKCASSHTEVVESPNTVPNTAYVENKSKESISNYNKASLTSLPSHHKSTVQGAHLAVTDNMDIDTTSMNTQF</sequence>
<keyword evidence="3" id="KW-0862">Zinc</keyword>
<feature type="compositionally biased region" description="Basic and acidic residues" evidence="6">
    <location>
        <begin position="227"/>
        <end position="259"/>
    </location>
</feature>
<dbReference type="SUPFAM" id="SSF57903">
    <property type="entry name" value="FYVE/PHD zinc finger"/>
    <property type="match status" value="1"/>
</dbReference>
<dbReference type="EMBL" id="CAMAPF010000073">
    <property type="protein sequence ID" value="CAH9092489.1"/>
    <property type="molecule type" value="Genomic_DNA"/>
</dbReference>
<evidence type="ECO:0000313" key="8">
    <source>
        <dbReference type="EMBL" id="CAH9092489.1"/>
    </source>
</evidence>
<dbReference type="Proteomes" id="UP001152523">
    <property type="component" value="Unassembled WGS sequence"/>
</dbReference>
<gene>
    <name evidence="8" type="ORF">CEPIT_LOCUS12120</name>
</gene>
<dbReference type="GO" id="GO:0140566">
    <property type="term" value="F:histone reader activity"/>
    <property type="evidence" value="ECO:0007669"/>
    <property type="project" value="InterPro"/>
</dbReference>
<feature type="compositionally biased region" description="Acidic residues" evidence="6">
    <location>
        <begin position="16"/>
        <end position="30"/>
    </location>
</feature>
<protein>
    <recommendedName>
        <fullName evidence="7">AIPP2-like SPOC-like domain-containing protein</fullName>
    </recommendedName>
</protein>
<evidence type="ECO:0000256" key="1">
    <source>
        <dbReference type="ARBA" id="ARBA00022723"/>
    </source>
</evidence>
<feature type="compositionally biased region" description="Basic and acidic residues" evidence="6">
    <location>
        <begin position="1"/>
        <end position="15"/>
    </location>
</feature>
<dbReference type="PANTHER" id="PTHR33304:SF9">
    <property type="entry name" value="RING_FYVE_PHD ZINC FINGER SUPERFAMILY PROTEIN"/>
    <property type="match status" value="1"/>
</dbReference>
<dbReference type="InterPro" id="IPR013083">
    <property type="entry name" value="Znf_RING/FYVE/PHD"/>
</dbReference>
<evidence type="ECO:0000256" key="4">
    <source>
        <dbReference type="ARBA" id="ARBA00023015"/>
    </source>
</evidence>
<feature type="domain" description="AIPP2-like SPOC-like" evidence="7">
    <location>
        <begin position="375"/>
        <end position="506"/>
    </location>
</feature>
<name>A0AAV0D6P5_9ASTE</name>